<keyword evidence="1" id="KW-0472">Membrane</keyword>
<evidence type="ECO:0000256" key="1">
    <source>
        <dbReference type="SAM" id="Phobius"/>
    </source>
</evidence>
<reference evidence="3" key="1">
    <citation type="submission" date="2006-01" db="EMBL/GenBank/DDBJ databases">
        <title>Genome of the cyst-dividing bacterium Ramlibacter tataouinensis.</title>
        <authorList>
            <person name="Barakat M."/>
            <person name="Ortet P."/>
            <person name="De Luca G."/>
            <person name="Jourlin-Castelli C."/>
            <person name="Ansaldi M."/>
            <person name="Py B."/>
            <person name="Fichant G."/>
            <person name="Coutinho P."/>
            <person name="Voulhoux R."/>
            <person name="Bastien O."/>
            <person name="Roy S."/>
            <person name="Marechal E."/>
            <person name="Henrissat B."/>
            <person name="Quentin Y."/>
            <person name="Noirot P."/>
            <person name="Filloux A."/>
            <person name="Mejean V."/>
            <person name="DuBow M."/>
            <person name="Barras F."/>
            <person name="Heulin T."/>
        </authorList>
    </citation>
    <scope>NUCLEOTIDE SEQUENCE [LARGE SCALE GENOMIC DNA]</scope>
    <source>
        <strain evidence="3">ATCC BAA-407 / DSM 14655 / LMG 21543 / TTB310</strain>
    </source>
</reference>
<evidence type="ECO:0000313" key="3">
    <source>
        <dbReference type="Proteomes" id="UP000008385"/>
    </source>
</evidence>
<dbReference type="KEGG" id="rta:Rta_25580"/>
<feature type="transmembrane region" description="Helical" evidence="1">
    <location>
        <begin position="40"/>
        <end position="58"/>
    </location>
</feature>
<keyword evidence="3" id="KW-1185">Reference proteome</keyword>
<organism evidence="2 3">
    <name type="scientific">Ramlibacter tataouinensis (strain ATCC BAA-407 / DSM 14655 / LMG 21543 / TTB310)</name>
    <dbReference type="NCBI Taxonomy" id="365046"/>
    <lineage>
        <taxon>Bacteria</taxon>
        <taxon>Pseudomonadati</taxon>
        <taxon>Pseudomonadota</taxon>
        <taxon>Betaproteobacteria</taxon>
        <taxon>Burkholderiales</taxon>
        <taxon>Comamonadaceae</taxon>
        <taxon>Ramlibacter</taxon>
    </lineage>
</organism>
<gene>
    <name evidence="2" type="ordered locus">Rta_25580</name>
</gene>
<dbReference type="Proteomes" id="UP000008385">
    <property type="component" value="Chromosome"/>
</dbReference>
<sequence length="431" mass="48800">MDPLGLAKDIFRLIGLAYWGLALVLVCVALVKPKRWAAKLAWVAGVLLIFTSPLFLHWRDVDEVNTAFKDSCKKVQSNIEPVETNSSQFVDMEVVYLGRKSPPYVDAFVRYMLERRLATLETTFDPQYWTGLTTRRTRWPPERPTASASSPKHWGIQPGVFVRLTLQDVGHESCDGFARWSREYPSQKWPWMQKLGLRVNHCIGYELVDNLQSRHGISVERTIVQRNGNNGALEMHSYRLQELPSNRTLGIATLAIGSAYEHRDVLCDGNEIAKKIGEAIQSAPDPRYARLTEVQVDEKPFPAAKVLSVEQLRARGISLERRAISDDRSVWFESRYERKDSGGSTSISLVGYELISLQEDRMYRIPLRTEHAPRNQHPTSVGSSEHGVMIFIRSGYGTTDGGVLLEFTRKGEPIREQVVSAEQMRELGGGR</sequence>
<dbReference type="AlphaFoldDB" id="F5Y2W0"/>
<proteinExistence type="predicted"/>
<name>F5Y2W0_RAMTT</name>
<keyword evidence="1" id="KW-1133">Transmembrane helix</keyword>
<accession>F5Y2W0</accession>
<feature type="transmembrane region" description="Helical" evidence="1">
    <location>
        <begin position="12"/>
        <end position="31"/>
    </location>
</feature>
<reference evidence="2 3" key="2">
    <citation type="journal article" date="2011" name="PLoS ONE">
        <title>The Cyst-Dividing Bacterium Ramlibacter tataouinensis TTB310 Genome Reveals a Well-Stocked Toolbox for Adaptation to a Desert Environment.</title>
        <authorList>
            <person name="De Luca G."/>
            <person name="Barakat M."/>
            <person name="Ortet P."/>
            <person name="Fochesato S."/>
            <person name="Jourlin-Castelli C."/>
            <person name="Ansaldi M."/>
            <person name="Py B."/>
            <person name="Fichant G."/>
            <person name="Coutinho P.M."/>
            <person name="Voulhoux R."/>
            <person name="Bastien O."/>
            <person name="Marechal E."/>
            <person name="Henrissat B."/>
            <person name="Quentin Y."/>
            <person name="Noirot P."/>
            <person name="Filloux A."/>
            <person name="Mejean V."/>
            <person name="Dubow M.S."/>
            <person name="Barras F."/>
            <person name="Barbe V."/>
            <person name="Weissenbach J."/>
            <person name="Mihalcescu I."/>
            <person name="Vermeglio A."/>
            <person name="Achouak W."/>
            <person name="Heulin T."/>
        </authorList>
    </citation>
    <scope>NUCLEOTIDE SEQUENCE [LARGE SCALE GENOMIC DNA]</scope>
    <source>
        <strain evidence="3">ATCC BAA-407 / DSM 14655 / LMG 21543 / TTB310</strain>
    </source>
</reference>
<evidence type="ECO:0000313" key="2">
    <source>
        <dbReference type="EMBL" id="AEG93656.1"/>
    </source>
</evidence>
<keyword evidence="1" id="KW-0812">Transmembrane</keyword>
<protein>
    <submittedName>
        <fullName evidence="2">Uncharacterized protein</fullName>
    </submittedName>
</protein>
<dbReference type="RefSeq" id="WP_013901888.1">
    <property type="nucleotide sequence ID" value="NC_015677.1"/>
</dbReference>
<dbReference type="HOGENOM" id="CLU_635959_0_0_4"/>
<dbReference type="EMBL" id="CP000245">
    <property type="protein sequence ID" value="AEG93656.1"/>
    <property type="molecule type" value="Genomic_DNA"/>
</dbReference>